<name>A0A0C9UX38_SPHS4</name>
<feature type="compositionally biased region" description="Basic and acidic residues" evidence="1">
    <location>
        <begin position="11"/>
        <end position="34"/>
    </location>
</feature>
<evidence type="ECO:0000256" key="1">
    <source>
        <dbReference type="SAM" id="MobiDB-lite"/>
    </source>
</evidence>
<sequence length="365" mass="42674">MRQIQPSQSRSSRERSEEEQKQLVDAQNKEPKTERPRRKRQLPKIVDENLNSQVKTLGQKFTYISLLWLHQPLETFQLPLDEEYDPLDRFESEEGWLQGQLRDLLEAIPAKFHEDMDDERFVNTFTHGMHTQRSNASTRVRRQTGAAIFGCTDEEFTNRGGTFQELIGRTPADNDAEPGSYVAFAPILFKDYTGRFDKWKVFRNPILMRTYTALVLGPSSVKDAKGDEIFVRKESHYNIESLWGIRSITPAAIAASAVLARFSASNDQAFQPIGAVTKIDYQSDFEFYFKYLSEGVRAKNLLWSRSSKIGMKYFTPISQPYQCQYLSQELKRISERLWITYTMKRKKLPRDQRGTRRIEIKNRRW</sequence>
<reference evidence="2 3" key="1">
    <citation type="submission" date="2014-06" db="EMBL/GenBank/DDBJ databases">
        <title>Evolutionary Origins and Diversification of the Mycorrhizal Mutualists.</title>
        <authorList>
            <consortium name="DOE Joint Genome Institute"/>
            <consortium name="Mycorrhizal Genomics Consortium"/>
            <person name="Kohler A."/>
            <person name="Kuo A."/>
            <person name="Nagy L.G."/>
            <person name="Floudas D."/>
            <person name="Copeland A."/>
            <person name="Barry K.W."/>
            <person name="Cichocki N."/>
            <person name="Veneault-Fourrey C."/>
            <person name="LaButti K."/>
            <person name="Lindquist E.A."/>
            <person name="Lipzen A."/>
            <person name="Lundell T."/>
            <person name="Morin E."/>
            <person name="Murat C."/>
            <person name="Riley R."/>
            <person name="Ohm R."/>
            <person name="Sun H."/>
            <person name="Tunlid A."/>
            <person name="Henrissat B."/>
            <person name="Grigoriev I.V."/>
            <person name="Hibbett D.S."/>
            <person name="Martin F."/>
        </authorList>
    </citation>
    <scope>NUCLEOTIDE SEQUENCE [LARGE SCALE GENOMIC DNA]</scope>
    <source>
        <strain evidence="2 3">SS14</strain>
    </source>
</reference>
<accession>A0A0C9UX38</accession>
<evidence type="ECO:0000313" key="2">
    <source>
        <dbReference type="EMBL" id="KIJ29755.1"/>
    </source>
</evidence>
<dbReference type="Proteomes" id="UP000054279">
    <property type="component" value="Unassembled WGS sequence"/>
</dbReference>
<proteinExistence type="predicted"/>
<dbReference type="EMBL" id="KN837276">
    <property type="protein sequence ID" value="KIJ29755.1"/>
    <property type="molecule type" value="Genomic_DNA"/>
</dbReference>
<evidence type="ECO:0000313" key="3">
    <source>
        <dbReference type="Proteomes" id="UP000054279"/>
    </source>
</evidence>
<keyword evidence="3" id="KW-1185">Reference proteome</keyword>
<protein>
    <submittedName>
        <fullName evidence="2">Uncharacterized protein</fullName>
    </submittedName>
</protein>
<gene>
    <name evidence="2" type="ORF">M422DRAFT_268792</name>
</gene>
<feature type="region of interest" description="Disordered" evidence="1">
    <location>
        <begin position="1"/>
        <end position="44"/>
    </location>
</feature>
<dbReference type="OrthoDB" id="3248009at2759"/>
<dbReference type="InterPro" id="IPR046521">
    <property type="entry name" value="DUF6698"/>
</dbReference>
<organism evidence="2 3">
    <name type="scientific">Sphaerobolus stellatus (strain SS14)</name>
    <dbReference type="NCBI Taxonomy" id="990650"/>
    <lineage>
        <taxon>Eukaryota</taxon>
        <taxon>Fungi</taxon>
        <taxon>Dikarya</taxon>
        <taxon>Basidiomycota</taxon>
        <taxon>Agaricomycotina</taxon>
        <taxon>Agaricomycetes</taxon>
        <taxon>Phallomycetidae</taxon>
        <taxon>Geastrales</taxon>
        <taxon>Sphaerobolaceae</taxon>
        <taxon>Sphaerobolus</taxon>
    </lineage>
</organism>
<dbReference type="AlphaFoldDB" id="A0A0C9UX38"/>
<feature type="compositionally biased region" description="Low complexity" evidence="1">
    <location>
        <begin position="1"/>
        <end position="10"/>
    </location>
</feature>
<dbReference type="Pfam" id="PF20414">
    <property type="entry name" value="DUF6698"/>
    <property type="match status" value="1"/>
</dbReference>
<dbReference type="HOGENOM" id="CLU_031744_1_0_1"/>